<evidence type="ECO:0000256" key="6">
    <source>
        <dbReference type="RuleBase" id="RU361277"/>
    </source>
</evidence>
<organism evidence="8 9">
    <name type="scientific">Psittacicella gerlachiana</name>
    <dbReference type="NCBI Taxonomy" id="2028574"/>
    <lineage>
        <taxon>Bacteria</taxon>
        <taxon>Pseudomonadati</taxon>
        <taxon>Pseudomonadota</taxon>
        <taxon>Gammaproteobacteria</taxon>
        <taxon>Pasteurellales</taxon>
        <taxon>Psittacicellaceae</taxon>
        <taxon>Psittacicella</taxon>
    </lineage>
</organism>
<proteinExistence type="inferred from homology"/>
<dbReference type="Pfam" id="PF08240">
    <property type="entry name" value="ADH_N"/>
    <property type="match status" value="1"/>
</dbReference>
<dbReference type="Proteomes" id="UP000265964">
    <property type="component" value="Unassembled WGS sequence"/>
</dbReference>
<comment type="caution">
    <text evidence="8">The sequence shown here is derived from an EMBL/GenBank/DDBJ whole genome shotgun (WGS) entry which is preliminary data.</text>
</comment>
<keyword evidence="9" id="KW-1185">Reference proteome</keyword>
<dbReference type="InterPro" id="IPR013149">
    <property type="entry name" value="ADH-like_C"/>
</dbReference>
<dbReference type="InterPro" id="IPR011032">
    <property type="entry name" value="GroES-like_sf"/>
</dbReference>
<evidence type="ECO:0000313" key="8">
    <source>
        <dbReference type="EMBL" id="RIY32672.1"/>
    </source>
</evidence>
<accession>A0A3A1Y2X6</accession>
<dbReference type="OrthoDB" id="9773078at2"/>
<protein>
    <submittedName>
        <fullName evidence="8">Alcohol dehydrogenase</fullName>
    </submittedName>
</protein>
<dbReference type="CDD" id="cd08285">
    <property type="entry name" value="NADP_ADH"/>
    <property type="match status" value="1"/>
</dbReference>
<dbReference type="RefSeq" id="WP_119535188.1">
    <property type="nucleotide sequence ID" value="NZ_NRJF01000221.1"/>
</dbReference>
<dbReference type="AlphaFoldDB" id="A0A3A1Y2X6"/>
<dbReference type="SUPFAM" id="SSF51735">
    <property type="entry name" value="NAD(P)-binding Rossmann-fold domains"/>
    <property type="match status" value="1"/>
</dbReference>
<evidence type="ECO:0000256" key="1">
    <source>
        <dbReference type="ARBA" id="ARBA00001947"/>
    </source>
</evidence>
<keyword evidence="3 6" id="KW-0479">Metal-binding</keyword>
<dbReference type="SMART" id="SM00829">
    <property type="entry name" value="PKS_ER"/>
    <property type="match status" value="1"/>
</dbReference>
<dbReference type="InterPro" id="IPR036291">
    <property type="entry name" value="NAD(P)-bd_dom_sf"/>
</dbReference>
<dbReference type="InterPro" id="IPR020843">
    <property type="entry name" value="ER"/>
</dbReference>
<name>A0A3A1Y2X6_9GAMM</name>
<sequence length="369" mass="39203">MTQMMKAAVFIEKDRIEVVDKKIPDVGPNDALIRITTTTICGTDVHILKGEYPVAKGLTVGHEPVGIIEKLGSNVKGYHEGQRVIAGAICPSFTSYPCQDGFPSQDGSYLLNEDGTCSCHGYKATAGWRFGNIIDGTQAEYVLVPDAQANLAPIPDGLTDEEVLMCPDIMSTGFVGAENANIKIGDIVAVFAQGPIGLCATAGAKLRGASVIIAIDGNDERLAIAKSLGATVTLNFRNCDVVDEIMKLTAGRGVDSAIEALGSQRTFEQALAILKPGGTLSSLGVYSNDLTIPLKYFAAGLGDHTIRTALCPGGKERMRRLLNVVNSGAVDLKPLVTHTYALEDIVEAYDLFANQRDGVLKVAIKPHKE</sequence>
<dbReference type="PROSITE" id="PS00059">
    <property type="entry name" value="ADH_ZINC"/>
    <property type="match status" value="1"/>
</dbReference>
<dbReference type="InterPro" id="IPR013154">
    <property type="entry name" value="ADH-like_N"/>
</dbReference>
<comment type="similarity">
    <text evidence="2 6">Belongs to the zinc-containing alcohol dehydrogenase family.</text>
</comment>
<dbReference type="GO" id="GO:0016616">
    <property type="term" value="F:oxidoreductase activity, acting on the CH-OH group of donors, NAD or NADP as acceptor"/>
    <property type="evidence" value="ECO:0007669"/>
    <property type="project" value="UniProtKB-ARBA"/>
</dbReference>
<gene>
    <name evidence="8" type="ORF">CKF59_06785</name>
</gene>
<dbReference type="PANTHER" id="PTHR42813">
    <property type="entry name" value="ZINC-TYPE ALCOHOL DEHYDROGENASE-LIKE"/>
    <property type="match status" value="1"/>
</dbReference>
<comment type="cofactor">
    <cofactor evidence="1 6">
        <name>Zn(2+)</name>
        <dbReference type="ChEBI" id="CHEBI:29105"/>
    </cofactor>
</comment>
<evidence type="ECO:0000256" key="4">
    <source>
        <dbReference type="ARBA" id="ARBA00022833"/>
    </source>
</evidence>
<evidence type="ECO:0000256" key="2">
    <source>
        <dbReference type="ARBA" id="ARBA00008072"/>
    </source>
</evidence>
<evidence type="ECO:0000256" key="5">
    <source>
        <dbReference type="ARBA" id="ARBA00023002"/>
    </source>
</evidence>
<keyword evidence="5" id="KW-0560">Oxidoreductase</keyword>
<dbReference type="SUPFAM" id="SSF50129">
    <property type="entry name" value="GroES-like"/>
    <property type="match status" value="1"/>
</dbReference>
<dbReference type="Gene3D" id="3.40.50.720">
    <property type="entry name" value="NAD(P)-binding Rossmann-like Domain"/>
    <property type="match status" value="1"/>
</dbReference>
<feature type="domain" description="Enoyl reductase (ER)" evidence="7">
    <location>
        <begin position="13"/>
        <end position="360"/>
    </location>
</feature>
<dbReference type="InterPro" id="IPR002328">
    <property type="entry name" value="ADH_Zn_CS"/>
</dbReference>
<evidence type="ECO:0000313" key="9">
    <source>
        <dbReference type="Proteomes" id="UP000265964"/>
    </source>
</evidence>
<dbReference type="EMBL" id="NRJF01000221">
    <property type="protein sequence ID" value="RIY32672.1"/>
    <property type="molecule type" value="Genomic_DNA"/>
</dbReference>
<reference evidence="8 9" key="1">
    <citation type="submission" date="2017-08" db="EMBL/GenBank/DDBJ databases">
        <title>Reclassification of Bisgaard taxon 37 and 44.</title>
        <authorList>
            <person name="Christensen H."/>
        </authorList>
    </citation>
    <scope>NUCLEOTIDE SEQUENCE [LARGE SCALE GENOMIC DNA]</scope>
    <source>
        <strain evidence="8 9">EEAB3T1</strain>
    </source>
</reference>
<keyword evidence="4 6" id="KW-0862">Zinc</keyword>
<dbReference type="PANTHER" id="PTHR42813:SF4">
    <property type="entry name" value="NADP-DEPENDENT ISOPROPANOL DEHYDROGENASE"/>
    <property type="match status" value="1"/>
</dbReference>
<dbReference type="Gene3D" id="3.90.180.10">
    <property type="entry name" value="Medium-chain alcohol dehydrogenases, catalytic domain"/>
    <property type="match status" value="1"/>
</dbReference>
<evidence type="ECO:0000259" key="7">
    <source>
        <dbReference type="SMART" id="SM00829"/>
    </source>
</evidence>
<dbReference type="Pfam" id="PF00107">
    <property type="entry name" value="ADH_zinc_N"/>
    <property type="match status" value="1"/>
</dbReference>
<evidence type="ECO:0000256" key="3">
    <source>
        <dbReference type="ARBA" id="ARBA00022723"/>
    </source>
</evidence>
<dbReference type="GO" id="GO:0008270">
    <property type="term" value="F:zinc ion binding"/>
    <property type="evidence" value="ECO:0007669"/>
    <property type="project" value="InterPro"/>
</dbReference>